<evidence type="ECO:0000313" key="3">
    <source>
        <dbReference type="Proteomes" id="UP000197003"/>
    </source>
</evidence>
<feature type="signal peptide" evidence="1">
    <location>
        <begin position="1"/>
        <end position="20"/>
    </location>
</feature>
<evidence type="ECO:0000256" key="1">
    <source>
        <dbReference type="SAM" id="SignalP"/>
    </source>
</evidence>
<evidence type="ECO:0000313" key="2">
    <source>
        <dbReference type="EMBL" id="ASD64487.1"/>
    </source>
</evidence>
<dbReference type="EMBL" id="CP020946">
    <property type="protein sequence ID" value="ASD64487.1"/>
    <property type="molecule type" value="Genomic_DNA"/>
</dbReference>
<dbReference type="Proteomes" id="UP000197003">
    <property type="component" value="Chromosome"/>
</dbReference>
<organism evidence="2 3">
    <name type="scientific">Bdellovibrio bacteriovorus</name>
    <dbReference type="NCBI Taxonomy" id="959"/>
    <lineage>
        <taxon>Bacteria</taxon>
        <taxon>Pseudomonadati</taxon>
        <taxon>Bdellovibrionota</taxon>
        <taxon>Bdellovibrionia</taxon>
        <taxon>Bdellovibrionales</taxon>
        <taxon>Pseudobdellovibrionaceae</taxon>
        <taxon>Bdellovibrio</taxon>
    </lineage>
</organism>
<protein>
    <submittedName>
        <fullName evidence="2">Phosphoenolpyruvate carboxylase</fullName>
    </submittedName>
</protein>
<dbReference type="RefSeq" id="WP_088565955.1">
    <property type="nucleotide sequence ID" value="NZ_CP020946.1"/>
</dbReference>
<accession>A0A1Z3NAL3</accession>
<dbReference type="OrthoDB" id="5295129at2"/>
<keyword evidence="1" id="KW-0732">Signal</keyword>
<name>A0A1Z3NAL3_BDEBC</name>
<keyword evidence="2" id="KW-0670">Pyruvate</keyword>
<feature type="chain" id="PRO_5012757601" evidence="1">
    <location>
        <begin position="21"/>
        <end position="144"/>
    </location>
</feature>
<gene>
    <name evidence="2" type="ORF">B9G79_13365</name>
</gene>
<reference evidence="2 3" key="1">
    <citation type="submission" date="2017-04" db="EMBL/GenBank/DDBJ databases">
        <title>Whole genome sequence of Bdellovibrio bacteriovorus strain SSB218315.</title>
        <authorList>
            <person name="Oyedara O."/>
            <person name="Rodriguez-Perez M.A."/>
        </authorList>
    </citation>
    <scope>NUCLEOTIDE SEQUENCE [LARGE SCALE GENOMIC DNA]</scope>
    <source>
        <strain evidence="2 3">SSB218315</strain>
    </source>
</reference>
<dbReference type="AlphaFoldDB" id="A0A1Z3NAL3"/>
<sequence>MRKFALIAILCSFCAAPAMAADAVTAEVSKLQALKLETVKTADENTKLTEADMKAQDEVFEALEGAVQAAVKKTTPELDAEILRVTVEMLKKDPTQFAGELVLPLYEKNKKSFLESLKKLSPSDAKLVEDAVKAAARQKRYGNG</sequence>
<proteinExistence type="predicted"/>